<keyword evidence="2" id="KW-0378">Hydrolase</keyword>
<keyword evidence="3" id="KW-1185">Reference proteome</keyword>
<dbReference type="SUPFAM" id="SSF52980">
    <property type="entry name" value="Restriction endonuclease-like"/>
    <property type="match status" value="1"/>
</dbReference>
<dbReference type="RefSeq" id="WP_171975399.1">
    <property type="nucleotide sequence ID" value="NZ_CAWOXK010000001.1"/>
</dbReference>
<dbReference type="InterPro" id="IPR008538">
    <property type="entry name" value="Uma2"/>
</dbReference>
<keyword evidence="2" id="KW-0255">Endonuclease</keyword>
<reference evidence="2 3" key="1">
    <citation type="submission" date="2018-06" db="EMBL/GenBank/DDBJ databases">
        <title>Comparative genomics of Brasilonema spp. strains.</title>
        <authorList>
            <person name="Alvarenga D.O."/>
            <person name="Fiore M.F."/>
            <person name="Varani A.M."/>
        </authorList>
    </citation>
    <scope>NUCLEOTIDE SEQUENCE [LARGE SCALE GENOMIC DNA]</scope>
    <source>
        <strain evidence="2 3">CENA114</strain>
    </source>
</reference>
<organism evidence="2 3">
    <name type="scientific">Brasilonema sennae CENA114</name>
    <dbReference type="NCBI Taxonomy" id="415709"/>
    <lineage>
        <taxon>Bacteria</taxon>
        <taxon>Bacillati</taxon>
        <taxon>Cyanobacteriota</taxon>
        <taxon>Cyanophyceae</taxon>
        <taxon>Nostocales</taxon>
        <taxon>Scytonemataceae</taxon>
        <taxon>Brasilonema</taxon>
        <taxon>Bromeliae group (in: Brasilonema)</taxon>
    </lineage>
</organism>
<proteinExistence type="predicted"/>
<protein>
    <submittedName>
        <fullName evidence="2">Uma2 family endonuclease</fullName>
    </submittedName>
</protein>
<dbReference type="AlphaFoldDB" id="A0A856M790"/>
<evidence type="ECO:0000313" key="3">
    <source>
        <dbReference type="Proteomes" id="UP000503129"/>
    </source>
</evidence>
<evidence type="ECO:0000313" key="2">
    <source>
        <dbReference type="EMBL" id="QDL07005.1"/>
    </source>
</evidence>
<accession>A0A856M790</accession>
<dbReference type="Pfam" id="PF05685">
    <property type="entry name" value="Uma2"/>
    <property type="match status" value="1"/>
</dbReference>
<dbReference type="Gene3D" id="3.90.1570.10">
    <property type="entry name" value="tt1808, chain A"/>
    <property type="match status" value="1"/>
</dbReference>
<dbReference type="CDD" id="cd06260">
    <property type="entry name" value="DUF820-like"/>
    <property type="match status" value="1"/>
</dbReference>
<dbReference type="KEGG" id="bsen:DP114_02930"/>
<dbReference type="InterPro" id="IPR012296">
    <property type="entry name" value="Nuclease_put_TT1808"/>
</dbReference>
<dbReference type="InterPro" id="IPR011335">
    <property type="entry name" value="Restrct_endonuc-II-like"/>
</dbReference>
<name>A0A856M790_9CYAN</name>
<dbReference type="PANTHER" id="PTHR34107:SF2">
    <property type="entry name" value="SLL0888 PROTEIN"/>
    <property type="match status" value="1"/>
</dbReference>
<dbReference type="Proteomes" id="UP000503129">
    <property type="component" value="Chromosome"/>
</dbReference>
<dbReference type="GO" id="GO:0004519">
    <property type="term" value="F:endonuclease activity"/>
    <property type="evidence" value="ECO:0007669"/>
    <property type="project" value="UniProtKB-KW"/>
</dbReference>
<dbReference type="PANTHER" id="PTHR34107">
    <property type="entry name" value="SLL0198 PROTEIN-RELATED"/>
    <property type="match status" value="1"/>
</dbReference>
<feature type="domain" description="Putative restriction endonuclease" evidence="1">
    <location>
        <begin position="11"/>
        <end position="195"/>
    </location>
</feature>
<dbReference type="EMBL" id="CP030118">
    <property type="protein sequence ID" value="QDL07005.1"/>
    <property type="molecule type" value="Genomic_DNA"/>
</dbReference>
<gene>
    <name evidence="2" type="ORF">DP114_02930</name>
</gene>
<sequence>MTQPLRKLVTFEEFAKWKPEDGRYELHDGVIVKMPQPLGEHEEIILFLVEKLTLEYSRLNLAYGIPKTVLVKPPENESAYSPDVLILNRSNLVNEPLWKKESTVIQAASIPLVVEVVSTNWRDDYYKKLADYEQIGIPEYWIIDYLALGARKFIGNPKQPTISIYNLVEGEYQVNQFRGDERIQSLTFSELNLTAQQIFEATTSPYA</sequence>
<evidence type="ECO:0000259" key="1">
    <source>
        <dbReference type="Pfam" id="PF05685"/>
    </source>
</evidence>
<keyword evidence="2" id="KW-0540">Nuclease</keyword>